<proteinExistence type="inferred from homology"/>
<keyword evidence="11" id="KW-0449">Lipoprotein</keyword>
<dbReference type="InterPro" id="IPR003838">
    <property type="entry name" value="ABC3_permease_C"/>
</dbReference>
<feature type="domain" description="ABC3 transporter permease C-terminal" evidence="9">
    <location>
        <begin position="274"/>
        <end position="406"/>
    </location>
</feature>
<dbReference type="Pfam" id="PF02687">
    <property type="entry name" value="FtsX"/>
    <property type="match status" value="1"/>
</dbReference>
<dbReference type="OrthoDB" id="9808461at2"/>
<organism evidence="11 12">
    <name type="scientific">Proteobacteria bacterium 228</name>
    <dbReference type="NCBI Taxonomy" id="2083153"/>
    <lineage>
        <taxon>Bacteria</taxon>
        <taxon>Pseudomonadati</taxon>
        <taxon>Pseudomonadota</taxon>
    </lineage>
</organism>
<comment type="caution">
    <text evidence="11">The sequence shown here is derived from an EMBL/GenBank/DDBJ whole genome shotgun (WGS) entry which is preliminary data.</text>
</comment>
<feature type="transmembrane region" description="Helical" evidence="8">
    <location>
        <begin position="324"/>
        <end position="344"/>
    </location>
</feature>
<dbReference type="Pfam" id="PF12704">
    <property type="entry name" value="MacB_PCD"/>
    <property type="match status" value="1"/>
</dbReference>
<accession>A0A2S5KH89</accession>
<comment type="subcellular location">
    <subcellularLocation>
        <location evidence="1">Cell membrane</location>
        <topology evidence="1">Multi-pass membrane protein</topology>
    </subcellularLocation>
</comment>
<evidence type="ECO:0000313" key="11">
    <source>
        <dbReference type="EMBL" id="PPC74142.1"/>
    </source>
</evidence>
<reference evidence="11 12" key="1">
    <citation type="submission" date="2018-02" db="EMBL/GenBank/DDBJ databases">
        <title>novel marine gammaproteobacteria from coastal saline agro ecosystem.</title>
        <authorList>
            <person name="Krishnan R."/>
            <person name="Ramesh Kumar N."/>
        </authorList>
    </citation>
    <scope>NUCLEOTIDE SEQUENCE [LARGE SCALE GENOMIC DNA]</scope>
    <source>
        <strain evidence="11 12">228</strain>
    </source>
</reference>
<evidence type="ECO:0000259" key="9">
    <source>
        <dbReference type="Pfam" id="PF02687"/>
    </source>
</evidence>
<evidence type="ECO:0000313" key="12">
    <source>
        <dbReference type="Proteomes" id="UP000238196"/>
    </source>
</evidence>
<dbReference type="GO" id="GO:0098797">
    <property type="term" value="C:plasma membrane protein complex"/>
    <property type="evidence" value="ECO:0007669"/>
    <property type="project" value="TreeGrafter"/>
</dbReference>
<dbReference type="NCBIfam" id="TIGR02212">
    <property type="entry name" value="lolCE"/>
    <property type="match status" value="1"/>
</dbReference>
<evidence type="ECO:0000259" key="10">
    <source>
        <dbReference type="Pfam" id="PF12704"/>
    </source>
</evidence>
<gene>
    <name evidence="11" type="ORF">C4K68_27430</name>
</gene>
<feature type="transmembrane region" description="Helical" evidence="8">
    <location>
        <begin position="270"/>
        <end position="295"/>
    </location>
</feature>
<keyword evidence="7 8" id="KW-0472">Membrane</keyword>
<feature type="transmembrane region" description="Helical" evidence="8">
    <location>
        <begin position="379"/>
        <end position="399"/>
    </location>
</feature>
<dbReference type="GO" id="GO:0044874">
    <property type="term" value="P:lipoprotein localization to outer membrane"/>
    <property type="evidence" value="ECO:0007669"/>
    <property type="project" value="TreeGrafter"/>
</dbReference>
<name>A0A2S5KH89_9PROT</name>
<keyword evidence="6 8" id="KW-1133">Transmembrane helix</keyword>
<dbReference type="PANTHER" id="PTHR30489:SF0">
    <property type="entry name" value="LIPOPROTEIN-RELEASING SYSTEM TRANSMEMBRANE PROTEIN LOLE"/>
    <property type="match status" value="1"/>
</dbReference>
<evidence type="ECO:0000256" key="2">
    <source>
        <dbReference type="ARBA" id="ARBA00005236"/>
    </source>
</evidence>
<evidence type="ECO:0000256" key="7">
    <source>
        <dbReference type="ARBA" id="ARBA00023136"/>
    </source>
</evidence>
<comment type="similarity">
    <text evidence="2">Belongs to the ABC-4 integral membrane protein family. LolC/E subfamily.</text>
</comment>
<sequence length="413" mass="45056">MVKSWASWIGLRYTRAKRRNHFISFISAVSMLGLTLGVMVLITVLSVMNGFDREMRERVLGMVPHGEILGYPVMQNWRDVEKAVIGKPGVLGVAPFVQAEGMLNFEGRTNGVFLQGIMPEQEPKVSIIKDHITQGSLDALQPGSYGIILGDLLAQFIGARVGDKVTLILPEATATMGGVFPRMKRFEVVGIFSTGAQLDANLALINIEDAAKVKKLGEGVDGVRVKFDDLFTAPQRIREIASTLPGMYRVSDWTRTQGNLFQAIKMEKTIMGLLLSLVVAVAAFNIVSTLVMVVTDKTADIAILRTLGATPGDIMKIFMVQGSVIGVVGTASGVILGVILAFTVTDLVNWIQRVFDVQFLDPNVYFISYLPSDPQLQDVVSVCALSLAVSFVATIYPAWRASRTQPAEALRYE</sequence>
<dbReference type="GO" id="GO:0042953">
    <property type="term" value="P:lipoprotein transport"/>
    <property type="evidence" value="ECO:0007669"/>
    <property type="project" value="InterPro"/>
</dbReference>
<dbReference type="EMBL" id="PRLP01000167">
    <property type="protein sequence ID" value="PPC74142.1"/>
    <property type="molecule type" value="Genomic_DNA"/>
</dbReference>
<dbReference type="InterPro" id="IPR051447">
    <property type="entry name" value="Lipoprotein-release_system"/>
</dbReference>
<keyword evidence="5 8" id="KW-0812">Transmembrane</keyword>
<protein>
    <submittedName>
        <fullName evidence="11">Lipoprotein-releasing system transmembrane subunit LolC</fullName>
    </submittedName>
</protein>
<keyword evidence="3" id="KW-0813">Transport</keyword>
<feature type="transmembrane region" description="Helical" evidence="8">
    <location>
        <begin position="21"/>
        <end position="48"/>
    </location>
</feature>
<keyword evidence="4" id="KW-1003">Cell membrane</keyword>
<dbReference type="InterPro" id="IPR025857">
    <property type="entry name" value="MacB_PCD"/>
</dbReference>
<dbReference type="Proteomes" id="UP000238196">
    <property type="component" value="Unassembled WGS sequence"/>
</dbReference>
<evidence type="ECO:0000256" key="5">
    <source>
        <dbReference type="ARBA" id="ARBA00022692"/>
    </source>
</evidence>
<evidence type="ECO:0000256" key="1">
    <source>
        <dbReference type="ARBA" id="ARBA00004651"/>
    </source>
</evidence>
<dbReference type="InterPro" id="IPR011925">
    <property type="entry name" value="LolCE_TM"/>
</dbReference>
<evidence type="ECO:0000256" key="8">
    <source>
        <dbReference type="SAM" id="Phobius"/>
    </source>
</evidence>
<dbReference type="AlphaFoldDB" id="A0A2S5KH89"/>
<evidence type="ECO:0000256" key="4">
    <source>
        <dbReference type="ARBA" id="ARBA00022475"/>
    </source>
</evidence>
<feature type="domain" description="MacB-like periplasmic core" evidence="10">
    <location>
        <begin position="27"/>
        <end position="232"/>
    </location>
</feature>
<evidence type="ECO:0000256" key="3">
    <source>
        <dbReference type="ARBA" id="ARBA00022448"/>
    </source>
</evidence>
<dbReference type="PANTHER" id="PTHR30489">
    <property type="entry name" value="LIPOPROTEIN-RELEASING SYSTEM TRANSMEMBRANE PROTEIN LOLE"/>
    <property type="match status" value="1"/>
</dbReference>
<evidence type="ECO:0000256" key="6">
    <source>
        <dbReference type="ARBA" id="ARBA00022989"/>
    </source>
</evidence>